<dbReference type="RefSeq" id="WP_142092326.1">
    <property type="nucleotide sequence ID" value="NZ_BAAAMD010000003.1"/>
</dbReference>
<dbReference type="Proteomes" id="UP000316196">
    <property type="component" value="Unassembled WGS sequence"/>
</dbReference>
<dbReference type="OrthoDB" id="9757917at2"/>
<sequence>MDSDIRNEIAGYLREHVAEQLRPAVERGELAVRSVKLGVERPFVVTAEFKRPGLDYWCGRMDILRPEPDYGWAAYFFVSEVVEPTDYSRAVKDADGTRWIVGIPPRLPAECELLEGEHRQSRGRV</sequence>
<gene>
    <name evidence="1" type="ORF">FB460_0265</name>
</gene>
<evidence type="ECO:0000313" key="2">
    <source>
        <dbReference type="Proteomes" id="UP000316196"/>
    </source>
</evidence>
<accession>A0A542ZQ49</accession>
<dbReference type="EMBL" id="VFOR01000001">
    <property type="protein sequence ID" value="TQL62488.1"/>
    <property type="molecule type" value="Genomic_DNA"/>
</dbReference>
<comment type="caution">
    <text evidence="1">The sequence shown here is derived from an EMBL/GenBank/DDBJ whole genome shotgun (WGS) entry which is preliminary data.</text>
</comment>
<keyword evidence="2" id="KW-1185">Reference proteome</keyword>
<dbReference type="AlphaFoldDB" id="A0A542ZQ49"/>
<name>A0A542ZQ49_9ACTN</name>
<evidence type="ECO:0000313" key="1">
    <source>
        <dbReference type="EMBL" id="TQL62488.1"/>
    </source>
</evidence>
<protein>
    <submittedName>
        <fullName evidence="1">Uncharacterized protein</fullName>
    </submittedName>
</protein>
<organism evidence="1 2">
    <name type="scientific">Propioniferax innocua</name>
    <dbReference type="NCBI Taxonomy" id="1753"/>
    <lineage>
        <taxon>Bacteria</taxon>
        <taxon>Bacillati</taxon>
        <taxon>Actinomycetota</taxon>
        <taxon>Actinomycetes</taxon>
        <taxon>Propionibacteriales</taxon>
        <taxon>Propionibacteriaceae</taxon>
        <taxon>Propioniferax</taxon>
    </lineage>
</organism>
<proteinExistence type="predicted"/>
<reference evidence="1 2" key="1">
    <citation type="submission" date="2019-06" db="EMBL/GenBank/DDBJ databases">
        <title>Sequencing the genomes of 1000 actinobacteria strains.</title>
        <authorList>
            <person name="Klenk H.-P."/>
        </authorList>
    </citation>
    <scope>NUCLEOTIDE SEQUENCE [LARGE SCALE GENOMIC DNA]</scope>
    <source>
        <strain evidence="1 2">DSM 8251</strain>
    </source>
</reference>